<protein>
    <submittedName>
        <fullName evidence="2">Putative RNA-directed DNA polymerase</fullName>
    </submittedName>
</protein>
<dbReference type="EMBL" id="GGMS01004755">
    <property type="protein sequence ID" value="MBY73958.1"/>
    <property type="molecule type" value="Transcribed_RNA"/>
</dbReference>
<name>A0A2S2Q892_9HEMI</name>
<reference evidence="2" key="1">
    <citation type="submission" date="2018-04" db="EMBL/GenBank/DDBJ databases">
        <title>Transcriptome assembly of Sipha flava.</title>
        <authorList>
            <person name="Scully E.D."/>
            <person name="Geib S.M."/>
            <person name="Palmer N.A."/>
            <person name="Koch K."/>
            <person name="Bradshaw J."/>
            <person name="Heng-Moss T."/>
            <person name="Sarath G."/>
        </authorList>
    </citation>
    <scope>NUCLEOTIDE SEQUENCE</scope>
</reference>
<evidence type="ECO:0000313" key="2">
    <source>
        <dbReference type="EMBL" id="MBY73958.1"/>
    </source>
</evidence>
<dbReference type="InterPro" id="IPR000477">
    <property type="entry name" value="RT_dom"/>
</dbReference>
<gene>
    <name evidence="2" type="ORF">g.50087</name>
</gene>
<dbReference type="PANTHER" id="PTHR33332">
    <property type="entry name" value="REVERSE TRANSCRIPTASE DOMAIN-CONTAINING PROTEIN"/>
    <property type="match status" value="1"/>
</dbReference>
<dbReference type="PROSITE" id="PS50878">
    <property type="entry name" value="RT_POL"/>
    <property type="match status" value="1"/>
</dbReference>
<evidence type="ECO:0000259" key="1">
    <source>
        <dbReference type="PROSITE" id="PS50878"/>
    </source>
</evidence>
<dbReference type="Pfam" id="PF00078">
    <property type="entry name" value="RVT_1"/>
    <property type="match status" value="1"/>
</dbReference>
<dbReference type="GO" id="GO:0003964">
    <property type="term" value="F:RNA-directed DNA polymerase activity"/>
    <property type="evidence" value="ECO:0007669"/>
    <property type="project" value="UniProtKB-KW"/>
</dbReference>
<accession>A0A2S2Q892</accession>
<proteinExistence type="predicted"/>
<feature type="domain" description="Reverse transcriptase" evidence="1">
    <location>
        <begin position="1"/>
        <end position="150"/>
    </location>
</feature>
<keyword evidence="2" id="KW-0695">RNA-directed DNA polymerase</keyword>
<dbReference type="SUPFAM" id="SSF56672">
    <property type="entry name" value="DNA/RNA polymerases"/>
    <property type="match status" value="1"/>
</dbReference>
<organism evidence="2">
    <name type="scientific">Sipha flava</name>
    <name type="common">yellow sugarcane aphid</name>
    <dbReference type="NCBI Taxonomy" id="143950"/>
    <lineage>
        <taxon>Eukaryota</taxon>
        <taxon>Metazoa</taxon>
        <taxon>Ecdysozoa</taxon>
        <taxon>Arthropoda</taxon>
        <taxon>Hexapoda</taxon>
        <taxon>Insecta</taxon>
        <taxon>Pterygota</taxon>
        <taxon>Neoptera</taxon>
        <taxon>Paraneoptera</taxon>
        <taxon>Hemiptera</taxon>
        <taxon>Sternorrhyncha</taxon>
        <taxon>Aphidomorpha</taxon>
        <taxon>Aphidoidea</taxon>
        <taxon>Aphididae</taxon>
        <taxon>Sipha</taxon>
    </lineage>
</organism>
<keyword evidence="2" id="KW-0808">Transferase</keyword>
<dbReference type="AlphaFoldDB" id="A0A2S2Q892"/>
<keyword evidence="2" id="KW-0548">Nucleotidyltransferase</keyword>
<dbReference type="InterPro" id="IPR043502">
    <property type="entry name" value="DNA/RNA_pol_sf"/>
</dbReference>
<sequence>MYKLKKFLPAPLFLLIKSYLSNRFFTVRLNNTYSIRYTIRAGVPQGSDIATFLNSIFTHDIPKTFYTSLGTYADDTLITASHESHVTASEMIQNHLNMISLWANRWKIKINETKSVQVTFSLRNLDSPPVTLNNITIPKANEVKYLGLTLDKRLTWSPHIKLKRKTVNSRLHILRPLLKSKLSLSNKLTIYKSIIRPAWTYGIQLWALQSPLTPTRFKLFNLSAYD</sequence>